<protein>
    <recommendedName>
        <fullName evidence="1">F-box domain-containing protein</fullName>
    </recommendedName>
</protein>
<dbReference type="Proteomes" id="UP001632038">
    <property type="component" value="Unassembled WGS sequence"/>
</dbReference>
<dbReference type="PANTHER" id="PTHR31900:SF32">
    <property type="entry name" value="F-BOX_RNI_FBD-LIKE DOMAIN PROTEIN"/>
    <property type="match status" value="1"/>
</dbReference>
<evidence type="ECO:0000259" key="1">
    <source>
        <dbReference type="PROSITE" id="PS50181"/>
    </source>
</evidence>
<gene>
    <name evidence="2" type="ORF">CASFOL_028743</name>
</gene>
<dbReference type="InterPro" id="IPR053781">
    <property type="entry name" value="F-box_AtFBL13-like"/>
</dbReference>
<organism evidence="2 3">
    <name type="scientific">Castilleja foliolosa</name>
    <dbReference type="NCBI Taxonomy" id="1961234"/>
    <lineage>
        <taxon>Eukaryota</taxon>
        <taxon>Viridiplantae</taxon>
        <taxon>Streptophyta</taxon>
        <taxon>Embryophyta</taxon>
        <taxon>Tracheophyta</taxon>
        <taxon>Spermatophyta</taxon>
        <taxon>Magnoliopsida</taxon>
        <taxon>eudicotyledons</taxon>
        <taxon>Gunneridae</taxon>
        <taxon>Pentapetalae</taxon>
        <taxon>asterids</taxon>
        <taxon>lamiids</taxon>
        <taxon>Lamiales</taxon>
        <taxon>Orobanchaceae</taxon>
        <taxon>Pedicularideae</taxon>
        <taxon>Castillejinae</taxon>
        <taxon>Castilleja</taxon>
    </lineage>
</organism>
<comment type="caution">
    <text evidence="2">The sequence shown here is derived from an EMBL/GenBank/DDBJ whole genome shotgun (WGS) entry which is preliminary data.</text>
</comment>
<dbReference type="InterPro" id="IPR001810">
    <property type="entry name" value="F-box_dom"/>
</dbReference>
<dbReference type="SUPFAM" id="SSF52047">
    <property type="entry name" value="RNI-like"/>
    <property type="match status" value="1"/>
</dbReference>
<dbReference type="SUPFAM" id="SSF81383">
    <property type="entry name" value="F-box domain"/>
    <property type="match status" value="1"/>
</dbReference>
<evidence type="ECO:0000313" key="2">
    <source>
        <dbReference type="EMBL" id="KAL3627380.1"/>
    </source>
</evidence>
<dbReference type="EMBL" id="JAVIJP010000039">
    <property type="protein sequence ID" value="KAL3627380.1"/>
    <property type="molecule type" value="Genomic_DNA"/>
</dbReference>
<proteinExistence type="predicted"/>
<dbReference type="Pfam" id="PF23622">
    <property type="entry name" value="LRR_At1g61320_AtMIF1"/>
    <property type="match status" value="1"/>
</dbReference>
<dbReference type="InterPro" id="IPR036047">
    <property type="entry name" value="F-box-like_dom_sf"/>
</dbReference>
<name>A0ABD3CC09_9LAMI</name>
<sequence>MSLSNKRIKETSSDRFSELPDSLIIHILSFLEVKQSVVTAVLSKRWINLWRESPRLVFKEKSKLPDKIRDFVGRVNRTLLAVSGDRNCLNTLEIRFSYKYIYRSDVDVWLEFAIRNNVKKLNVVLDSTPSSILDVYSLPQMMFHNSNLEHLILFGCVVAPRRTIEWRSLIRLTIGWVELQQHVIDKILSGCPVLYDLTLSRCWGFNHLELESKSLHKLSVHYRKRRVDQNKPLLRISAPYLHSLGVALNVKRRKLSLGNTSSLVKASIDFIGSDLDVDPELDVDTEVMDNAKELLEKIRHVKYVEIRGCCSQVLSSLAMTGYQFPQSARTSLLVKDWTEKLSIHGILGLLESSPNLEALVIEGLIFVEEPIICQDPKGDLSCDLLHLKTITLKDFVHPSLYGEPMLTLARILLNKTPALEKMNIIGIDDTSSPTPGLGEPFKIAQTLLSYPRSSVKAVVVLN</sequence>
<dbReference type="InterPro" id="IPR055357">
    <property type="entry name" value="LRR_At1g61320_AtMIF1"/>
</dbReference>
<evidence type="ECO:0000313" key="3">
    <source>
        <dbReference type="Proteomes" id="UP001632038"/>
    </source>
</evidence>
<dbReference type="PROSITE" id="PS50181">
    <property type="entry name" value="FBOX"/>
    <property type="match status" value="1"/>
</dbReference>
<dbReference type="InterPro" id="IPR050232">
    <property type="entry name" value="FBL13/AtMIF1-like"/>
</dbReference>
<reference evidence="3" key="1">
    <citation type="journal article" date="2024" name="IScience">
        <title>Strigolactones Initiate the Formation of Haustorium-like Structures in Castilleja.</title>
        <authorList>
            <person name="Buerger M."/>
            <person name="Peterson D."/>
            <person name="Chory J."/>
        </authorList>
    </citation>
    <scope>NUCLEOTIDE SEQUENCE [LARGE SCALE GENOMIC DNA]</scope>
</reference>
<dbReference type="Gene3D" id="3.80.10.10">
    <property type="entry name" value="Ribonuclease Inhibitor"/>
    <property type="match status" value="1"/>
</dbReference>
<dbReference type="CDD" id="cd22160">
    <property type="entry name" value="F-box_AtFBL13-like"/>
    <property type="match status" value="1"/>
</dbReference>
<feature type="domain" description="F-box" evidence="1">
    <location>
        <begin position="13"/>
        <end position="61"/>
    </location>
</feature>
<dbReference type="PANTHER" id="PTHR31900">
    <property type="entry name" value="F-BOX/RNI SUPERFAMILY PROTEIN-RELATED"/>
    <property type="match status" value="1"/>
</dbReference>
<accession>A0ABD3CC09</accession>
<dbReference type="AlphaFoldDB" id="A0ABD3CC09"/>
<dbReference type="Pfam" id="PF00646">
    <property type="entry name" value="F-box"/>
    <property type="match status" value="1"/>
</dbReference>
<keyword evidence="3" id="KW-1185">Reference proteome</keyword>
<dbReference type="InterPro" id="IPR032675">
    <property type="entry name" value="LRR_dom_sf"/>
</dbReference>